<dbReference type="PANTHER" id="PTHR45797:SF1">
    <property type="entry name" value="HELICASE ARIP4"/>
    <property type="match status" value="1"/>
</dbReference>
<evidence type="ECO:0000313" key="13">
    <source>
        <dbReference type="Proteomes" id="UP000193144"/>
    </source>
</evidence>
<comment type="caution">
    <text evidence="12">The sequence shown here is derived from an EMBL/GenBank/DDBJ whole genome shotgun (WGS) entry which is preliminary data.</text>
</comment>
<dbReference type="EMBL" id="MCFA01000011">
    <property type="protein sequence ID" value="ORY17658.1"/>
    <property type="molecule type" value="Genomic_DNA"/>
</dbReference>
<dbReference type="GO" id="GO:0016887">
    <property type="term" value="F:ATP hydrolysis activity"/>
    <property type="evidence" value="ECO:0007669"/>
    <property type="project" value="InterPro"/>
</dbReference>
<feature type="compositionally biased region" description="Low complexity" evidence="9">
    <location>
        <begin position="149"/>
        <end position="164"/>
    </location>
</feature>
<organism evidence="12 13">
    <name type="scientific">Clohesyomyces aquaticus</name>
    <dbReference type="NCBI Taxonomy" id="1231657"/>
    <lineage>
        <taxon>Eukaryota</taxon>
        <taxon>Fungi</taxon>
        <taxon>Dikarya</taxon>
        <taxon>Ascomycota</taxon>
        <taxon>Pezizomycotina</taxon>
        <taxon>Dothideomycetes</taxon>
        <taxon>Pleosporomycetidae</taxon>
        <taxon>Pleosporales</taxon>
        <taxon>Lindgomycetaceae</taxon>
        <taxon>Clohesyomyces</taxon>
    </lineage>
</organism>
<keyword evidence="13" id="KW-1185">Reference proteome</keyword>
<name>A0A1Y2A566_9PLEO</name>
<dbReference type="Gene3D" id="3.40.50.300">
    <property type="entry name" value="P-loop containing nucleotide triphosphate hydrolases"/>
    <property type="match status" value="1"/>
</dbReference>
<evidence type="ECO:0000256" key="3">
    <source>
        <dbReference type="ARBA" id="ARBA00022741"/>
    </source>
</evidence>
<evidence type="ECO:0000256" key="7">
    <source>
        <dbReference type="ARBA" id="ARBA00023125"/>
    </source>
</evidence>
<dbReference type="InterPro" id="IPR027417">
    <property type="entry name" value="P-loop_NTPase"/>
</dbReference>
<protein>
    <submittedName>
        <fullName evidence="12">p-loop containing nucleoside triphosphate hydrolase protein</fullName>
    </submittedName>
</protein>
<dbReference type="GO" id="GO:0005634">
    <property type="term" value="C:nucleus"/>
    <property type="evidence" value="ECO:0007669"/>
    <property type="project" value="UniProtKB-SubCell"/>
</dbReference>
<dbReference type="STRING" id="1231657.A0A1Y2A566"/>
<dbReference type="GO" id="GO:0004386">
    <property type="term" value="F:helicase activity"/>
    <property type="evidence" value="ECO:0007669"/>
    <property type="project" value="UniProtKB-KW"/>
</dbReference>
<dbReference type="GO" id="GO:0005524">
    <property type="term" value="F:ATP binding"/>
    <property type="evidence" value="ECO:0007669"/>
    <property type="project" value="UniProtKB-KW"/>
</dbReference>
<evidence type="ECO:0000259" key="11">
    <source>
        <dbReference type="PROSITE" id="PS51194"/>
    </source>
</evidence>
<feature type="compositionally biased region" description="Polar residues" evidence="9">
    <location>
        <begin position="180"/>
        <end position="191"/>
    </location>
</feature>
<feature type="domain" description="Helicase C-terminal" evidence="11">
    <location>
        <begin position="1128"/>
        <end position="1279"/>
    </location>
</feature>
<comment type="similarity">
    <text evidence="2">Belongs to the SNF2/RAD54 helicase family.</text>
</comment>
<evidence type="ECO:0000313" key="12">
    <source>
        <dbReference type="EMBL" id="ORY17658.1"/>
    </source>
</evidence>
<dbReference type="InterPro" id="IPR038718">
    <property type="entry name" value="SNF2-like_sf"/>
</dbReference>
<dbReference type="Pfam" id="PF00271">
    <property type="entry name" value="Helicase_C"/>
    <property type="match status" value="1"/>
</dbReference>
<dbReference type="CDD" id="cd18793">
    <property type="entry name" value="SF2_C_SNF"/>
    <property type="match status" value="1"/>
</dbReference>
<keyword evidence="5" id="KW-0347">Helicase</keyword>
<dbReference type="SMART" id="SM00487">
    <property type="entry name" value="DEXDc"/>
    <property type="match status" value="1"/>
</dbReference>
<dbReference type="OrthoDB" id="2020972at2759"/>
<dbReference type="InterPro" id="IPR056026">
    <property type="entry name" value="DUF7607"/>
</dbReference>
<reference evidence="12 13" key="1">
    <citation type="submission" date="2016-07" db="EMBL/GenBank/DDBJ databases">
        <title>Pervasive Adenine N6-methylation of Active Genes in Fungi.</title>
        <authorList>
            <consortium name="DOE Joint Genome Institute"/>
            <person name="Mondo S.J."/>
            <person name="Dannebaum R.O."/>
            <person name="Kuo R.C."/>
            <person name="Labutti K."/>
            <person name="Haridas S."/>
            <person name="Kuo A."/>
            <person name="Salamov A."/>
            <person name="Ahrendt S.R."/>
            <person name="Lipzen A."/>
            <person name="Sullivan W."/>
            <person name="Andreopoulos W.B."/>
            <person name="Clum A."/>
            <person name="Lindquist E."/>
            <person name="Daum C."/>
            <person name="Ramamoorthy G.K."/>
            <person name="Gryganskyi A."/>
            <person name="Culley D."/>
            <person name="Magnuson J.K."/>
            <person name="James T.Y."/>
            <person name="O'Malley M.A."/>
            <person name="Stajich J.E."/>
            <person name="Spatafora J.W."/>
            <person name="Visel A."/>
            <person name="Grigoriev I.V."/>
        </authorList>
    </citation>
    <scope>NUCLEOTIDE SEQUENCE [LARGE SCALE GENOMIC DNA]</scope>
    <source>
        <strain evidence="12 13">CBS 115471</strain>
    </source>
</reference>
<feature type="region of interest" description="Disordered" evidence="9">
    <location>
        <begin position="458"/>
        <end position="478"/>
    </location>
</feature>
<feature type="compositionally biased region" description="Acidic residues" evidence="9">
    <location>
        <begin position="373"/>
        <end position="386"/>
    </location>
</feature>
<dbReference type="InterPro" id="IPR014001">
    <property type="entry name" value="Helicase_ATP-bd"/>
</dbReference>
<gene>
    <name evidence="12" type="ORF">BCR34DRAFT_596830</name>
</gene>
<keyword evidence="6" id="KW-0067">ATP-binding</keyword>
<dbReference type="SUPFAM" id="SSF52540">
    <property type="entry name" value="P-loop containing nucleoside triphosphate hydrolases"/>
    <property type="match status" value="2"/>
</dbReference>
<keyword evidence="8" id="KW-0539">Nucleus</keyword>
<evidence type="ECO:0000256" key="2">
    <source>
        <dbReference type="ARBA" id="ARBA00007025"/>
    </source>
</evidence>
<feature type="compositionally biased region" description="Polar residues" evidence="9">
    <location>
        <begin position="435"/>
        <end position="444"/>
    </location>
</feature>
<evidence type="ECO:0000256" key="6">
    <source>
        <dbReference type="ARBA" id="ARBA00022840"/>
    </source>
</evidence>
<evidence type="ECO:0000256" key="4">
    <source>
        <dbReference type="ARBA" id="ARBA00022801"/>
    </source>
</evidence>
<evidence type="ECO:0000256" key="9">
    <source>
        <dbReference type="SAM" id="MobiDB-lite"/>
    </source>
</evidence>
<evidence type="ECO:0000256" key="1">
    <source>
        <dbReference type="ARBA" id="ARBA00004123"/>
    </source>
</evidence>
<dbReference type="Proteomes" id="UP000193144">
    <property type="component" value="Unassembled WGS sequence"/>
</dbReference>
<keyword evidence="3" id="KW-0547">Nucleotide-binding</keyword>
<evidence type="ECO:0000256" key="5">
    <source>
        <dbReference type="ARBA" id="ARBA00022806"/>
    </source>
</evidence>
<dbReference type="PROSITE" id="PS51194">
    <property type="entry name" value="HELICASE_CTER"/>
    <property type="match status" value="1"/>
</dbReference>
<feature type="region of interest" description="Disordered" evidence="9">
    <location>
        <begin position="640"/>
        <end position="687"/>
    </location>
</feature>
<dbReference type="Gene3D" id="3.40.50.10810">
    <property type="entry name" value="Tandem AAA-ATPase domain"/>
    <property type="match status" value="1"/>
</dbReference>
<dbReference type="Pfam" id="PF24580">
    <property type="entry name" value="DUF7607"/>
    <property type="match status" value="1"/>
</dbReference>
<feature type="region of interest" description="Disordered" evidence="9">
    <location>
        <begin position="1355"/>
        <end position="1375"/>
    </location>
</feature>
<feature type="domain" description="Helicase ATP-binding" evidence="10">
    <location>
        <begin position="741"/>
        <end position="939"/>
    </location>
</feature>
<dbReference type="SMART" id="SM00490">
    <property type="entry name" value="HELICc"/>
    <property type="match status" value="1"/>
</dbReference>
<dbReference type="Pfam" id="PF00176">
    <property type="entry name" value="SNF2-rel_dom"/>
    <property type="match status" value="1"/>
</dbReference>
<dbReference type="PANTHER" id="PTHR45797">
    <property type="entry name" value="RAD54-LIKE"/>
    <property type="match status" value="1"/>
</dbReference>
<sequence>MASQDPWFWTVDEVILHLCHSQGLFEAAGWGRPICPNPTVFEEQLRVQAINGATLLLGVDDAFLKDELHILALGQRQALIEVIAHLRTLSDQYGRQSARLGQTRRFDVQAVDDGHGRKRRRIEPLQLSAIPLGSHQDIPRDPNHTAPASPKQSSNSTKSSSQTSEEADLSDSEKDVLLGNSDTPTEYSWSGDTGVYEFHDDIASETLGDAMSPTTKGLSGSVTASRDVSSDAEAEVYRMTKDQVNAVMDERIAYYRADWSLRKLPEEQRLAFNRWNNPGSPDDRFFFARLTRREIQKFRTRIRTIRRDIQQLVWSDEEALRQLCASFENTVYEMEKERFNLDLYLRDSPPPKVHIPRMPKRSRDQVLPRSSTIEEEGEEITSDDDSSYTSDTGGETDLGDFIISDGEYSDHEAPDNGASGKEIEDVTDGGGMQVDSPTASTSQLPIRVENFIDLESSDTQSDCVSPPTPAPAPLHSLPVSSFRTANPAQASADEIASWPWDEIVDDDHANQRILLKLLFDMGSTGRSMLSTRISQISRSTLIREIRRCVEMFSRQEDKMEGVLRDDLIKIITMTKLFLSFYLIDDFSEKAVTEVDLAEINGVDLDFDLRSFFEFTEKYLRSIFARQVAATPTKLSQVITISSDDDSEAPRPKRQKKPTESAQRAKKRQDMAHERQRRQLDQASGQQSVQADVLVTSSNANVHDLIVGTHGEQDAVYLCNEFSQAIKPHQAEGVRFMWREVVSAPDDDCGCVLAHTMGLGKTFQTIMLLATVALAANTPDTRLQVPESIRESKTMILCPAMIVPYWAEEIRKWLPRDARRLIGTVRQVTSNMQLLERLQEIDQWWEMGGILVIGYPVFRGLFNGEVEGLTDHARYTVHQQLKGGANLVIADEAQAIKNEDSRITIAANQITTARRIALTGTPLSNHMEEYFFLIDWASPGYLGKLGDFKEQYKNPITKGLYGDSSPGEWRKALKRLRVLERTLEPKVHRRDYKCLLQELPPKIEFLITVAMTDFQTEVYRTFVNMQLKARVEIERETGRAISISNTDLWSLLPYLYLLCTHPNLFYQRLVKAKENASAGKKVRKNAIGNENEPEDEVSGVAGFEDEMLSLPLETFHGASDKSLSSPKFEVLEHILDCSRAARDRVVIFSQNLSVLGALETRFENKRRRFMKLTGSTPTNQRLEDVARFNTGDYEIYLISTKAGGVGLNLTGANRVVIMDSKFNPQDEEQAIGRTHRFGQTKPVYVYRFHVGGTFEDKMVNSGNFKLQLALAVVDQERPERQAYRNIDYLMEPKPVVQTSLDSYIGMDPLVQDKLIAQSSPSRKWIRRILQVQLQNPDEHAELTELEKVEVEQEYNQEKSERVLRSQAKKMGGLGTG</sequence>
<feature type="region of interest" description="Disordered" evidence="9">
    <location>
        <begin position="350"/>
        <end position="444"/>
    </location>
</feature>
<proteinExistence type="inferred from homology"/>
<dbReference type="GO" id="GO:0003677">
    <property type="term" value="F:DNA binding"/>
    <property type="evidence" value="ECO:0007669"/>
    <property type="project" value="UniProtKB-KW"/>
</dbReference>
<dbReference type="InterPro" id="IPR001650">
    <property type="entry name" value="Helicase_C-like"/>
</dbReference>
<dbReference type="InterPro" id="IPR000330">
    <property type="entry name" value="SNF2_N"/>
</dbReference>
<dbReference type="PROSITE" id="PS51192">
    <property type="entry name" value="HELICASE_ATP_BIND_1"/>
    <property type="match status" value="1"/>
</dbReference>
<feature type="region of interest" description="Disordered" evidence="9">
    <location>
        <begin position="110"/>
        <end position="191"/>
    </location>
</feature>
<keyword evidence="7" id="KW-0238">DNA-binding</keyword>
<comment type="subcellular location">
    <subcellularLocation>
        <location evidence="1">Nucleus</location>
    </subcellularLocation>
</comment>
<evidence type="ECO:0000256" key="8">
    <source>
        <dbReference type="ARBA" id="ARBA00023242"/>
    </source>
</evidence>
<keyword evidence="4 12" id="KW-0378">Hydrolase</keyword>
<feature type="compositionally biased region" description="Basic and acidic residues" evidence="9">
    <location>
        <begin position="667"/>
        <end position="679"/>
    </location>
</feature>
<accession>A0A1Y2A566</accession>
<dbReference type="InterPro" id="IPR044574">
    <property type="entry name" value="ARIP4-like"/>
</dbReference>
<evidence type="ECO:0000259" key="10">
    <source>
        <dbReference type="PROSITE" id="PS51192"/>
    </source>
</evidence>
<dbReference type="InterPro" id="IPR049730">
    <property type="entry name" value="SNF2/RAD54-like_C"/>
</dbReference>